<dbReference type="Gene3D" id="1.10.3230.30">
    <property type="entry name" value="Phage gp6-like head-tail connector protein"/>
    <property type="match status" value="1"/>
</dbReference>
<accession>A0A4Q9VX80</accession>
<dbReference type="CDD" id="cd08054">
    <property type="entry name" value="gp6"/>
    <property type="match status" value="1"/>
</dbReference>
<dbReference type="InterPro" id="IPR006450">
    <property type="entry name" value="Phage_HK97_gp6-like"/>
</dbReference>
<proteinExistence type="predicted"/>
<dbReference type="RefSeq" id="WP_131305511.1">
    <property type="nucleotide sequence ID" value="NZ_SJFN01000002.1"/>
</dbReference>
<evidence type="ECO:0000313" key="2">
    <source>
        <dbReference type="Proteomes" id="UP000292781"/>
    </source>
</evidence>
<comment type="caution">
    <text evidence="1">The sequence shown here is derived from an EMBL/GenBank/DDBJ whole genome shotgun (WGS) entry which is preliminary data.</text>
</comment>
<dbReference type="NCBIfam" id="TIGR02215">
    <property type="entry name" value="phage_chp_gp8"/>
    <property type="match status" value="1"/>
</dbReference>
<dbReference type="AlphaFoldDB" id="A0A4Q9VX80"/>
<dbReference type="InterPro" id="IPR021146">
    <property type="entry name" value="Phage_gp6-like_head-tail"/>
</dbReference>
<evidence type="ECO:0008006" key="3">
    <source>
        <dbReference type="Google" id="ProtNLM"/>
    </source>
</evidence>
<dbReference type="EMBL" id="SJFN01000002">
    <property type="protein sequence ID" value="TBW40990.1"/>
    <property type="molecule type" value="Genomic_DNA"/>
</dbReference>
<sequence length="191" mass="21079">MPVLLITPPALEPVLLAEAKAHLRIDSGDDDDYLAAMITAARMQVETAIRRVLIDQTWRVWRDDWPGDGRLTLPVAPVRSIAEIVVYDADGRPETLPPAAWTLDAASVPARLVFTTPPPARLRRMNGLEIDLVAGYGPSGIDVPQPLRLAIMILVARWYENREGYAYGVVPSSIADAFEALVAPHRIRRLT</sequence>
<name>A0A4Q9VX80_9HYPH</name>
<dbReference type="InterPro" id="IPR011738">
    <property type="entry name" value="Phage_CHP"/>
</dbReference>
<dbReference type="OrthoDB" id="7597216at2"/>
<gene>
    <name evidence="1" type="ORF">EYW49_02205</name>
</gene>
<evidence type="ECO:0000313" key="1">
    <source>
        <dbReference type="EMBL" id="TBW40990.1"/>
    </source>
</evidence>
<reference evidence="1 2" key="1">
    <citation type="submission" date="2019-02" db="EMBL/GenBank/DDBJ databases">
        <title>Siculibacillus lacustris gen. nov., sp. nov., a new rosette-forming bacterium isolated from a freshwater crater lake (Lake St. Ana, Romania).</title>
        <authorList>
            <person name="Felfoldi T."/>
            <person name="Marton Z."/>
            <person name="Szabo A."/>
            <person name="Mentes A."/>
            <person name="Boka K."/>
            <person name="Marialigeti K."/>
            <person name="Mathe I."/>
            <person name="Koncz M."/>
            <person name="Schumann P."/>
            <person name="Toth E."/>
        </authorList>
    </citation>
    <scope>NUCLEOTIDE SEQUENCE [LARGE SCALE GENOMIC DNA]</scope>
    <source>
        <strain evidence="1 2">SA-279</strain>
    </source>
</reference>
<keyword evidence="2" id="KW-1185">Reference proteome</keyword>
<organism evidence="1 2">
    <name type="scientific">Siculibacillus lacustris</name>
    <dbReference type="NCBI Taxonomy" id="1549641"/>
    <lineage>
        <taxon>Bacteria</taxon>
        <taxon>Pseudomonadati</taxon>
        <taxon>Pseudomonadota</taxon>
        <taxon>Alphaproteobacteria</taxon>
        <taxon>Hyphomicrobiales</taxon>
        <taxon>Ancalomicrobiaceae</taxon>
        <taxon>Siculibacillus</taxon>
    </lineage>
</organism>
<dbReference type="Pfam" id="PF05135">
    <property type="entry name" value="Phage_connect_1"/>
    <property type="match status" value="1"/>
</dbReference>
<dbReference type="NCBIfam" id="TIGR01560">
    <property type="entry name" value="put_DNA_pack"/>
    <property type="match status" value="1"/>
</dbReference>
<protein>
    <recommendedName>
        <fullName evidence="3">Phage gp6-like head-tail connector protein</fullName>
    </recommendedName>
</protein>
<dbReference type="Proteomes" id="UP000292781">
    <property type="component" value="Unassembled WGS sequence"/>
</dbReference>